<dbReference type="SUPFAM" id="SSF50814">
    <property type="entry name" value="Lipocalins"/>
    <property type="match status" value="1"/>
</dbReference>
<reference evidence="1 2" key="2">
    <citation type="submission" date="2023-06" db="EMBL/GenBank/DDBJ databases">
        <authorList>
            <person name="Zeman M."/>
            <person name="Kubasova T."/>
            <person name="Jahodarova E."/>
            <person name="Nykrynova M."/>
            <person name="Rychlik I."/>
        </authorList>
    </citation>
    <scope>NUCLEOTIDE SEQUENCE [LARGE SCALE GENOMIC DNA]</scope>
    <source>
        <strain evidence="1 2">161_Gplus</strain>
    </source>
</reference>
<organism evidence="1 2">
    <name type="scientific">Limosilactobacillus pontis</name>
    <dbReference type="NCBI Taxonomy" id="35787"/>
    <lineage>
        <taxon>Bacteria</taxon>
        <taxon>Bacillati</taxon>
        <taxon>Bacillota</taxon>
        <taxon>Bacilli</taxon>
        <taxon>Lactobacillales</taxon>
        <taxon>Lactobacillaceae</taxon>
        <taxon>Limosilactobacillus</taxon>
    </lineage>
</organism>
<proteinExistence type="predicted"/>
<dbReference type="InterPro" id="IPR015231">
    <property type="entry name" value="DUF1934"/>
</dbReference>
<evidence type="ECO:0000313" key="2">
    <source>
        <dbReference type="Proteomes" id="UP001529343"/>
    </source>
</evidence>
<protein>
    <submittedName>
        <fullName evidence="1">DUF1934 domain-containing protein</fullName>
    </submittedName>
</protein>
<dbReference type="InterPro" id="IPR012674">
    <property type="entry name" value="Calycin"/>
</dbReference>
<gene>
    <name evidence="1" type="ORF">QUW44_07345</name>
</gene>
<dbReference type="Proteomes" id="UP001529343">
    <property type="component" value="Unassembled WGS sequence"/>
</dbReference>
<evidence type="ECO:0000313" key="1">
    <source>
        <dbReference type="EMBL" id="MDM8266968.1"/>
    </source>
</evidence>
<accession>A0ABT7UZ36</accession>
<dbReference type="RefSeq" id="WP_289586386.1">
    <property type="nucleotide sequence ID" value="NZ_JAUDDW010000029.1"/>
</dbReference>
<keyword evidence="2" id="KW-1185">Reference proteome</keyword>
<reference evidence="2" key="1">
    <citation type="submission" date="2023-06" db="EMBL/GenBank/DDBJ databases">
        <title>Identification and characterization of horizontal gene transfer across gut microbiota members of farm animals based on homology search.</title>
        <authorList>
            <person name="Zeman M."/>
            <person name="Kubasova T."/>
            <person name="Jahodarova E."/>
            <person name="Nykrynova M."/>
            <person name="Rychlik I."/>
        </authorList>
    </citation>
    <scope>NUCLEOTIDE SEQUENCE [LARGE SCALE GENOMIC DNA]</scope>
    <source>
        <strain evidence="2">161_Gplus</strain>
    </source>
</reference>
<dbReference type="EMBL" id="JAUDDW010000029">
    <property type="protein sequence ID" value="MDM8266968.1"/>
    <property type="molecule type" value="Genomic_DNA"/>
</dbReference>
<dbReference type="Gene3D" id="2.40.128.20">
    <property type="match status" value="1"/>
</dbReference>
<comment type="caution">
    <text evidence="1">The sequence shown here is derived from an EMBL/GenBank/DDBJ whole genome shotgun (WGS) entry which is preliminary data.</text>
</comment>
<name>A0ABT7UZ36_9LACO</name>
<sequence>MKTTMEQDGQQETFQFEEDGEFIVLNNKYYLRYLEHQNGQATPVQFRLDDEEVHIRRQGTTETWLVFDQEQPTITRYRTEYGVMQLRVVTSQLDKDLDPITPAGRLSLHYRLQGGGQEIGSYQIELHFAA</sequence>
<dbReference type="Pfam" id="PF09148">
    <property type="entry name" value="DUF1934"/>
    <property type="match status" value="1"/>
</dbReference>